<accession>A0A6C0J9I8</accession>
<dbReference type="AlphaFoldDB" id="A0A6C0J9I8"/>
<proteinExistence type="predicted"/>
<organism evidence="2">
    <name type="scientific">viral metagenome</name>
    <dbReference type="NCBI Taxonomy" id="1070528"/>
    <lineage>
        <taxon>unclassified sequences</taxon>
        <taxon>metagenomes</taxon>
        <taxon>organismal metagenomes</taxon>
    </lineage>
</organism>
<feature type="domain" description="Deoxynucleoside kinase" evidence="1">
    <location>
        <begin position="3"/>
        <end position="216"/>
    </location>
</feature>
<reference evidence="2" key="1">
    <citation type="journal article" date="2020" name="Nature">
        <title>Giant virus diversity and host interactions through global metagenomics.</title>
        <authorList>
            <person name="Schulz F."/>
            <person name="Roux S."/>
            <person name="Paez-Espino D."/>
            <person name="Jungbluth S."/>
            <person name="Walsh D.A."/>
            <person name="Denef V.J."/>
            <person name="McMahon K.D."/>
            <person name="Konstantinidis K.T."/>
            <person name="Eloe-Fadrosh E.A."/>
            <person name="Kyrpides N.C."/>
            <person name="Woyke T."/>
        </authorList>
    </citation>
    <scope>NUCLEOTIDE SEQUENCE</scope>
    <source>
        <strain evidence="2">GVMAG-M-3300025860-25</strain>
    </source>
</reference>
<dbReference type="InterPro" id="IPR002624">
    <property type="entry name" value="DCK/DGK"/>
</dbReference>
<name>A0A6C0J9I8_9ZZZZ</name>
<dbReference type="PANTHER" id="PTHR10513">
    <property type="entry name" value="DEOXYNUCLEOSIDE KINASE"/>
    <property type="match status" value="1"/>
</dbReference>
<protein>
    <recommendedName>
        <fullName evidence="1">Deoxynucleoside kinase domain-containing protein</fullName>
    </recommendedName>
</protein>
<dbReference type="GO" id="GO:0005524">
    <property type="term" value="F:ATP binding"/>
    <property type="evidence" value="ECO:0007669"/>
    <property type="project" value="InterPro"/>
</dbReference>
<dbReference type="CDD" id="cd01673">
    <property type="entry name" value="dNK"/>
    <property type="match status" value="1"/>
</dbReference>
<dbReference type="Pfam" id="PF01712">
    <property type="entry name" value="dNK"/>
    <property type="match status" value="1"/>
</dbReference>
<dbReference type="InterPro" id="IPR031314">
    <property type="entry name" value="DNK_dom"/>
</dbReference>
<dbReference type="PANTHER" id="PTHR10513:SF35">
    <property type="entry name" value="DEOXYADENOSINE KINASE"/>
    <property type="match status" value="1"/>
</dbReference>
<dbReference type="SUPFAM" id="SSF52540">
    <property type="entry name" value="P-loop containing nucleoside triphosphate hydrolases"/>
    <property type="match status" value="1"/>
</dbReference>
<evidence type="ECO:0000313" key="2">
    <source>
        <dbReference type="EMBL" id="QHU01530.1"/>
    </source>
</evidence>
<dbReference type="Gene3D" id="3.40.50.300">
    <property type="entry name" value="P-loop containing nucleotide triphosphate hydrolases"/>
    <property type="match status" value="1"/>
</dbReference>
<dbReference type="InterPro" id="IPR050566">
    <property type="entry name" value="Deoxyribonucleoside_kinase"/>
</dbReference>
<dbReference type="InterPro" id="IPR027417">
    <property type="entry name" value="P-loop_NTPase"/>
</dbReference>
<dbReference type="GO" id="GO:0005737">
    <property type="term" value="C:cytoplasm"/>
    <property type="evidence" value="ECO:0007669"/>
    <property type="project" value="TreeGrafter"/>
</dbReference>
<dbReference type="PIRSF" id="PIRSF000705">
    <property type="entry name" value="DNK"/>
    <property type="match status" value="1"/>
</dbReference>
<dbReference type="EMBL" id="MN740345">
    <property type="protein sequence ID" value="QHU01530.1"/>
    <property type="molecule type" value="Genomic_DNA"/>
</dbReference>
<evidence type="ECO:0000259" key="1">
    <source>
        <dbReference type="Pfam" id="PF01712"/>
    </source>
</evidence>
<sequence>MFYIEGNIGAGKTTFIKLFQKYLENVLKDSHLILEPVDSWLNTKDSKGKHILEYYYEDPKKHGFTFQMNAFISRVYEIEEMKKLNKKYNFVERSVFTDKNVFTALNFQNSNIDEIQLKVYEKWFEVFSDKFNLKSNGYIYLKTTPEICNERIKKRDRSGESSIPFEYLDRLDILHDIWLNDEKKKGIPVLELDVSIDYINDLEKQVEMFNKIIDFVTNIEL</sequence>
<dbReference type="GO" id="GO:0019136">
    <property type="term" value="F:deoxynucleoside kinase activity"/>
    <property type="evidence" value="ECO:0007669"/>
    <property type="project" value="InterPro"/>
</dbReference>